<dbReference type="NCBIfam" id="TIGR01205">
    <property type="entry name" value="D_ala_D_alaTIGR"/>
    <property type="match status" value="1"/>
</dbReference>
<dbReference type="SUPFAM" id="SSF52440">
    <property type="entry name" value="PreATP-grasp domain"/>
    <property type="match status" value="1"/>
</dbReference>
<evidence type="ECO:0000256" key="19">
    <source>
        <dbReference type="ARBA" id="ARBA00068427"/>
    </source>
</evidence>
<comment type="subcellular location">
    <subcellularLocation>
        <location evidence="3 22">Cytoplasm</location>
    </subcellularLocation>
</comment>
<accession>A0A8J7WSC5</accession>
<feature type="binding site" evidence="25">
    <location>
        <position position="343"/>
    </location>
    <ligand>
        <name>Mg(2+)</name>
        <dbReference type="ChEBI" id="CHEBI:18420"/>
        <label>1</label>
    </ligand>
</feature>
<dbReference type="AlphaFoldDB" id="A0A8J7WSC5"/>
<dbReference type="GO" id="GO:0046872">
    <property type="term" value="F:metal ion binding"/>
    <property type="evidence" value="ECO:0007669"/>
    <property type="project" value="UniProtKB-KW"/>
</dbReference>
<dbReference type="PROSITE" id="PS50975">
    <property type="entry name" value="ATP_GRASP"/>
    <property type="match status" value="1"/>
</dbReference>
<dbReference type="PROSITE" id="PS00843">
    <property type="entry name" value="DALA_DALA_LIGASE_1"/>
    <property type="match status" value="1"/>
</dbReference>
<dbReference type="HAMAP" id="MF_00047">
    <property type="entry name" value="Dala_Dala_lig"/>
    <property type="match status" value="1"/>
</dbReference>
<comment type="pathway">
    <text evidence="18">Glycan biosynthesis.</text>
</comment>
<evidence type="ECO:0000259" key="27">
    <source>
        <dbReference type="PROSITE" id="PS50975"/>
    </source>
</evidence>
<keyword evidence="12 25" id="KW-0460">Magnesium</keyword>
<comment type="function">
    <text evidence="2 22">Cell wall formation.</text>
</comment>
<gene>
    <name evidence="22" type="primary">ddl</name>
    <name evidence="28" type="ORF">KGA66_19450</name>
</gene>
<keyword evidence="14 22" id="KW-0573">Peptidoglycan synthesis</keyword>
<protein>
    <recommendedName>
        <fullName evidence="19 22">D-alanine--D-alanine ligase</fullName>
        <ecNumber evidence="6 22">6.3.2.4</ecNumber>
    </recommendedName>
    <alternativeName>
        <fullName evidence="21 22">D-Ala-D-Ala ligase</fullName>
    </alternativeName>
    <alternativeName>
        <fullName evidence="20 22">D-alanylalanine synthetase</fullName>
    </alternativeName>
</protein>
<evidence type="ECO:0000256" key="13">
    <source>
        <dbReference type="ARBA" id="ARBA00022960"/>
    </source>
</evidence>
<keyword evidence="29" id="KW-1185">Reference proteome</keyword>
<dbReference type="InterPro" id="IPR016185">
    <property type="entry name" value="PreATP-grasp_dom_sf"/>
</dbReference>
<dbReference type="SUPFAM" id="SSF56059">
    <property type="entry name" value="Glutathione synthetase ATP-binding domain-like"/>
    <property type="match status" value="1"/>
</dbReference>
<evidence type="ECO:0000256" key="21">
    <source>
        <dbReference type="ARBA" id="ARBA00077154"/>
    </source>
</evidence>
<dbReference type="Proteomes" id="UP000677913">
    <property type="component" value="Unassembled WGS sequence"/>
</dbReference>
<dbReference type="InterPro" id="IPR011095">
    <property type="entry name" value="Dala_Dala_lig_C"/>
</dbReference>
<dbReference type="PANTHER" id="PTHR23132">
    <property type="entry name" value="D-ALANINE--D-ALANINE LIGASE"/>
    <property type="match status" value="1"/>
</dbReference>
<dbReference type="Gene3D" id="3.40.50.20">
    <property type="match status" value="1"/>
</dbReference>
<evidence type="ECO:0000256" key="12">
    <source>
        <dbReference type="ARBA" id="ARBA00022842"/>
    </source>
</evidence>
<name>A0A8J7WSC5_9ACTN</name>
<evidence type="ECO:0000256" key="26">
    <source>
        <dbReference type="PROSITE-ProRule" id="PRU00409"/>
    </source>
</evidence>
<evidence type="ECO:0000256" key="25">
    <source>
        <dbReference type="PIRSR" id="PIRSR039102-3"/>
    </source>
</evidence>
<dbReference type="GO" id="GO:0071555">
    <property type="term" value="P:cell wall organization"/>
    <property type="evidence" value="ECO:0007669"/>
    <property type="project" value="UniProtKB-KW"/>
</dbReference>
<dbReference type="FunFam" id="3.30.1490.20:FF:000007">
    <property type="entry name" value="D-alanine--D-alanine ligase"/>
    <property type="match status" value="1"/>
</dbReference>
<feature type="active site" evidence="23">
    <location>
        <position position="211"/>
    </location>
</feature>
<feature type="binding site" evidence="24">
    <location>
        <begin position="211"/>
        <end position="212"/>
    </location>
    <ligand>
        <name>ATP</name>
        <dbReference type="ChEBI" id="CHEBI:30616"/>
    </ligand>
</feature>
<sequence>MSESQPFAQPAPQRKIRIAVVFGGRSSEHAISCVTAGSVLSVLDPERYEVLPIGISTDGRWVLMAGEEAGQLAITDGRLPARIDETSGALVTMAADPTARELTVHEPGSVPKALGEVDVVFPLLHGPYGEDGTLQGLLDLAGVAYVGSGVLSSAVSMDKEFMKRLLVSAGLPVGPYVAVRRGEWLRNPRAVAASVAELGYPVFVKPARAGSSMGISKVPGPEGLAAAIETAQQHDPKVIVEAMVRGREIEIGVLAGPGAQPLASLPAEIKVRGGHEFYDFQAKYIDGSTDIDLPAVLTEAQLAELRALALAAFEALECEGLARVDFFLTEQSAESPARWLVNEVNTMPGFTPTSMFPQMWAASGVTYAQLVDRLITEALSRPTGLR</sequence>
<keyword evidence="13 22" id="KW-0133">Cell shape</keyword>
<comment type="caution">
    <text evidence="28">The sequence shown here is derived from an EMBL/GenBank/DDBJ whole genome shotgun (WGS) entry which is preliminary data.</text>
</comment>
<evidence type="ECO:0000256" key="4">
    <source>
        <dbReference type="ARBA" id="ARBA00004752"/>
    </source>
</evidence>
<organism evidence="28 29">
    <name type="scientific">Actinocrinis puniceicyclus</name>
    <dbReference type="NCBI Taxonomy" id="977794"/>
    <lineage>
        <taxon>Bacteria</taxon>
        <taxon>Bacillati</taxon>
        <taxon>Actinomycetota</taxon>
        <taxon>Actinomycetes</taxon>
        <taxon>Catenulisporales</taxon>
        <taxon>Actinospicaceae</taxon>
        <taxon>Actinocrinis</taxon>
    </lineage>
</organism>
<evidence type="ECO:0000256" key="9">
    <source>
        <dbReference type="ARBA" id="ARBA00022723"/>
    </source>
</evidence>
<feature type="binding site" evidence="24">
    <location>
        <begin position="241"/>
        <end position="248"/>
    </location>
    <ligand>
        <name>ATP</name>
        <dbReference type="ChEBI" id="CHEBI:30616"/>
    </ligand>
</feature>
<proteinExistence type="inferred from homology"/>
<evidence type="ECO:0000256" key="14">
    <source>
        <dbReference type="ARBA" id="ARBA00022984"/>
    </source>
</evidence>
<keyword evidence="9 25" id="KW-0479">Metal-binding</keyword>
<feature type="active site" evidence="23">
    <location>
        <position position="28"/>
    </location>
</feature>
<keyword evidence="15 25" id="KW-0464">Manganese</keyword>
<feature type="binding site" evidence="24">
    <location>
        <begin position="342"/>
        <end position="343"/>
    </location>
    <ligand>
        <name>ATP</name>
        <dbReference type="ChEBI" id="CHEBI:30616"/>
    </ligand>
</feature>
<evidence type="ECO:0000256" key="8">
    <source>
        <dbReference type="ARBA" id="ARBA00022598"/>
    </source>
</evidence>
<dbReference type="GO" id="GO:0005524">
    <property type="term" value="F:ATP binding"/>
    <property type="evidence" value="ECO:0007669"/>
    <property type="project" value="UniProtKB-UniRule"/>
</dbReference>
<dbReference type="UniPathway" id="UPA00219"/>
<keyword evidence="11 26" id="KW-0067">ATP-binding</keyword>
<keyword evidence="10 24" id="KW-0547">Nucleotide-binding</keyword>
<feature type="active site" evidence="23">
    <location>
        <position position="354"/>
    </location>
</feature>
<keyword evidence="16 22" id="KW-0961">Cell wall biogenesis/degradation</keyword>
<dbReference type="PIRSF" id="PIRSF039102">
    <property type="entry name" value="Ddl/VanB"/>
    <property type="match status" value="1"/>
</dbReference>
<feature type="domain" description="ATP-grasp" evidence="27">
    <location>
        <begin position="163"/>
        <end position="376"/>
    </location>
</feature>
<dbReference type="Gene3D" id="3.30.470.20">
    <property type="entry name" value="ATP-grasp fold, B domain"/>
    <property type="match status" value="1"/>
</dbReference>
<evidence type="ECO:0000256" key="10">
    <source>
        <dbReference type="ARBA" id="ARBA00022741"/>
    </source>
</evidence>
<dbReference type="Gene3D" id="3.30.1490.20">
    <property type="entry name" value="ATP-grasp fold, A domain"/>
    <property type="match status" value="1"/>
</dbReference>
<dbReference type="GO" id="GO:0005829">
    <property type="term" value="C:cytosol"/>
    <property type="evidence" value="ECO:0007669"/>
    <property type="project" value="TreeGrafter"/>
</dbReference>
<evidence type="ECO:0000256" key="15">
    <source>
        <dbReference type="ARBA" id="ARBA00023211"/>
    </source>
</evidence>
<comment type="pathway">
    <text evidence="4 22">Cell wall biogenesis; peptidoglycan biosynthesis.</text>
</comment>
<comment type="catalytic activity">
    <reaction evidence="17 22">
        <text>2 D-alanine + ATP = D-alanyl-D-alanine + ADP + phosphate + H(+)</text>
        <dbReference type="Rhea" id="RHEA:11224"/>
        <dbReference type="ChEBI" id="CHEBI:15378"/>
        <dbReference type="ChEBI" id="CHEBI:30616"/>
        <dbReference type="ChEBI" id="CHEBI:43474"/>
        <dbReference type="ChEBI" id="CHEBI:57416"/>
        <dbReference type="ChEBI" id="CHEBI:57822"/>
        <dbReference type="ChEBI" id="CHEBI:456216"/>
        <dbReference type="EC" id="6.3.2.4"/>
    </reaction>
</comment>
<evidence type="ECO:0000256" key="23">
    <source>
        <dbReference type="PIRSR" id="PIRSR039102-1"/>
    </source>
</evidence>
<dbReference type="Pfam" id="PF07478">
    <property type="entry name" value="Dala_Dala_lig_C"/>
    <property type="match status" value="1"/>
</dbReference>
<dbReference type="InterPro" id="IPR011761">
    <property type="entry name" value="ATP-grasp"/>
</dbReference>
<dbReference type="EC" id="6.3.2.4" evidence="6 22"/>
<reference evidence="28" key="1">
    <citation type="submission" date="2021-04" db="EMBL/GenBank/DDBJ databases">
        <title>Genome based classification of Actinospica acidithermotolerans sp. nov., an actinobacterium isolated from an Indonesian hot spring.</title>
        <authorList>
            <person name="Kusuma A.B."/>
            <person name="Putra K.E."/>
            <person name="Nafisah S."/>
            <person name="Loh J."/>
            <person name="Nouioui I."/>
            <person name="Goodfellow M."/>
        </authorList>
    </citation>
    <scope>NUCLEOTIDE SEQUENCE</scope>
    <source>
        <strain evidence="28">DSM 45618</strain>
    </source>
</reference>
<dbReference type="GO" id="GO:0008716">
    <property type="term" value="F:D-alanine-D-alanine ligase activity"/>
    <property type="evidence" value="ECO:0007669"/>
    <property type="project" value="UniProtKB-UniRule"/>
</dbReference>
<dbReference type="InterPro" id="IPR000291">
    <property type="entry name" value="D-Ala_lig_Van_CS"/>
</dbReference>
<feature type="binding site" evidence="24">
    <location>
        <begin position="203"/>
        <end position="205"/>
    </location>
    <ligand>
        <name>ATP</name>
        <dbReference type="ChEBI" id="CHEBI:30616"/>
    </ligand>
</feature>
<feature type="binding site" evidence="25">
    <location>
        <position position="345"/>
    </location>
    <ligand>
        <name>Mg(2+)</name>
        <dbReference type="ChEBI" id="CHEBI:18420"/>
        <label>2</label>
    </ligand>
</feature>
<evidence type="ECO:0000313" key="28">
    <source>
        <dbReference type="EMBL" id="MBS2965234.1"/>
    </source>
</evidence>
<evidence type="ECO:0000256" key="5">
    <source>
        <dbReference type="ARBA" id="ARBA00010871"/>
    </source>
</evidence>
<keyword evidence="7 22" id="KW-0963">Cytoplasm</keyword>
<dbReference type="InterPro" id="IPR011127">
    <property type="entry name" value="Dala_Dala_lig_N"/>
</dbReference>
<feature type="binding site" evidence="25">
    <location>
        <position position="325"/>
    </location>
    <ligand>
        <name>Mg(2+)</name>
        <dbReference type="ChEBI" id="CHEBI:18420"/>
        <label>1</label>
    </ligand>
</feature>
<comment type="similarity">
    <text evidence="5 22">Belongs to the D-alanine--D-alanine ligase family.</text>
</comment>
<evidence type="ECO:0000256" key="17">
    <source>
        <dbReference type="ARBA" id="ARBA00047614"/>
    </source>
</evidence>
<evidence type="ECO:0000256" key="7">
    <source>
        <dbReference type="ARBA" id="ARBA00022490"/>
    </source>
</evidence>
<dbReference type="NCBIfam" id="NF002378">
    <property type="entry name" value="PRK01372.1"/>
    <property type="match status" value="1"/>
</dbReference>
<evidence type="ECO:0000313" key="29">
    <source>
        <dbReference type="Proteomes" id="UP000677913"/>
    </source>
</evidence>
<dbReference type="InterPro" id="IPR013815">
    <property type="entry name" value="ATP_grasp_subdomain_1"/>
</dbReference>
<dbReference type="FunFam" id="3.30.470.20:FF:000008">
    <property type="entry name" value="D-alanine--D-alanine ligase"/>
    <property type="match status" value="1"/>
</dbReference>
<dbReference type="EMBL" id="JAGSXH010000075">
    <property type="protein sequence ID" value="MBS2965234.1"/>
    <property type="molecule type" value="Genomic_DNA"/>
</dbReference>
<evidence type="ECO:0000256" key="1">
    <source>
        <dbReference type="ARBA" id="ARBA00001936"/>
    </source>
</evidence>
<evidence type="ECO:0000256" key="18">
    <source>
        <dbReference type="ARBA" id="ARBA00060592"/>
    </source>
</evidence>
<feature type="binding site" evidence="25">
    <location>
        <position position="343"/>
    </location>
    <ligand>
        <name>Mg(2+)</name>
        <dbReference type="ChEBI" id="CHEBI:18420"/>
        <label>2</label>
    </ligand>
</feature>
<dbReference type="PANTHER" id="PTHR23132:SF25">
    <property type="entry name" value="D-ALANINE--D-ALANINE LIGASE A"/>
    <property type="match status" value="1"/>
</dbReference>
<dbReference type="NCBIfam" id="NF002528">
    <property type="entry name" value="PRK01966.1-4"/>
    <property type="match status" value="1"/>
</dbReference>
<feature type="binding site" evidence="24">
    <location>
        <position position="159"/>
    </location>
    <ligand>
        <name>ATP</name>
        <dbReference type="ChEBI" id="CHEBI:30616"/>
    </ligand>
</feature>
<dbReference type="Pfam" id="PF01820">
    <property type="entry name" value="Dala_Dala_lig_N"/>
    <property type="match status" value="1"/>
</dbReference>
<dbReference type="GO" id="GO:0009252">
    <property type="term" value="P:peptidoglycan biosynthetic process"/>
    <property type="evidence" value="ECO:0007669"/>
    <property type="project" value="UniProtKB-UniRule"/>
</dbReference>
<dbReference type="GO" id="GO:0008360">
    <property type="term" value="P:regulation of cell shape"/>
    <property type="evidence" value="ECO:0007669"/>
    <property type="project" value="UniProtKB-KW"/>
</dbReference>
<dbReference type="InterPro" id="IPR005905">
    <property type="entry name" value="D_ala_D_ala"/>
</dbReference>
<evidence type="ECO:0000256" key="22">
    <source>
        <dbReference type="HAMAP-Rule" id="MF_00047"/>
    </source>
</evidence>
<evidence type="ECO:0000256" key="2">
    <source>
        <dbReference type="ARBA" id="ARBA00003921"/>
    </source>
</evidence>
<evidence type="ECO:0000256" key="20">
    <source>
        <dbReference type="ARBA" id="ARBA00076288"/>
    </source>
</evidence>
<keyword evidence="8 22" id="KW-0436">Ligase</keyword>
<dbReference type="RefSeq" id="WP_211469593.1">
    <property type="nucleotide sequence ID" value="NZ_JAGSXH010000075.1"/>
</dbReference>
<comment type="cofactor">
    <cofactor evidence="25">
        <name>Mg(2+)</name>
        <dbReference type="ChEBI" id="CHEBI:18420"/>
    </cofactor>
    <cofactor evidence="25">
        <name>Mn(2+)</name>
        <dbReference type="ChEBI" id="CHEBI:29035"/>
    </cofactor>
    <text evidence="25">Binds 2 magnesium or manganese ions per subunit.</text>
</comment>
<evidence type="ECO:0000256" key="24">
    <source>
        <dbReference type="PIRSR" id="PIRSR039102-2"/>
    </source>
</evidence>
<evidence type="ECO:0000256" key="16">
    <source>
        <dbReference type="ARBA" id="ARBA00023316"/>
    </source>
</evidence>
<evidence type="ECO:0000256" key="11">
    <source>
        <dbReference type="ARBA" id="ARBA00022840"/>
    </source>
</evidence>
<comment type="cofactor">
    <cofactor evidence="1">
        <name>Mn(2+)</name>
        <dbReference type="ChEBI" id="CHEBI:29035"/>
    </cofactor>
</comment>
<evidence type="ECO:0000256" key="3">
    <source>
        <dbReference type="ARBA" id="ARBA00004496"/>
    </source>
</evidence>
<evidence type="ECO:0000256" key="6">
    <source>
        <dbReference type="ARBA" id="ARBA00012216"/>
    </source>
</evidence>